<dbReference type="Pfam" id="PF20142">
    <property type="entry name" value="Scaffold"/>
    <property type="match status" value="1"/>
</dbReference>
<dbReference type="OrthoDB" id="9778545at2"/>
<evidence type="ECO:0000256" key="2">
    <source>
        <dbReference type="ARBA" id="ARBA00005992"/>
    </source>
</evidence>
<keyword evidence="8" id="KW-0732">Signal</keyword>
<feature type="active site" description="Nucleophile" evidence="7">
    <location>
        <position position="381"/>
    </location>
</feature>
<feature type="signal peptide" evidence="8">
    <location>
        <begin position="1"/>
        <end position="23"/>
    </location>
</feature>
<protein>
    <submittedName>
        <fullName evidence="10">Murein L,D-transpeptidase</fullName>
    </submittedName>
</protein>
<dbReference type="RefSeq" id="WP_114688823.1">
    <property type="nucleotide sequence ID" value="NZ_QQNB01000004.1"/>
</dbReference>
<evidence type="ECO:0000256" key="6">
    <source>
        <dbReference type="ARBA" id="ARBA00023316"/>
    </source>
</evidence>
<dbReference type="GO" id="GO:0004180">
    <property type="term" value="F:carboxypeptidase activity"/>
    <property type="evidence" value="ECO:0007669"/>
    <property type="project" value="UniProtKB-ARBA"/>
</dbReference>
<dbReference type="AlphaFoldDB" id="A0A369VTA2"/>
<keyword evidence="6 7" id="KW-0961">Cell wall biogenesis/degradation</keyword>
<feature type="chain" id="PRO_5016636754" evidence="8">
    <location>
        <begin position="24"/>
        <end position="475"/>
    </location>
</feature>
<dbReference type="InterPro" id="IPR036365">
    <property type="entry name" value="PGBD-like_sf"/>
</dbReference>
<dbReference type="Gene3D" id="2.40.440.10">
    <property type="entry name" value="L,D-transpeptidase catalytic domain-like"/>
    <property type="match status" value="1"/>
</dbReference>
<evidence type="ECO:0000256" key="3">
    <source>
        <dbReference type="ARBA" id="ARBA00022679"/>
    </source>
</evidence>
<keyword evidence="3" id="KW-0808">Transferase</keyword>
<dbReference type="Pfam" id="PF03734">
    <property type="entry name" value="YkuD"/>
    <property type="match status" value="1"/>
</dbReference>
<keyword evidence="4 7" id="KW-0133">Cell shape</keyword>
<evidence type="ECO:0000313" key="11">
    <source>
        <dbReference type="Proteomes" id="UP000253918"/>
    </source>
</evidence>
<dbReference type="PANTHER" id="PTHR41533:SF1">
    <property type="entry name" value="L,D-TRANSPEPTIDASE YCBB-RELATED"/>
    <property type="match status" value="1"/>
</dbReference>
<evidence type="ECO:0000256" key="4">
    <source>
        <dbReference type="ARBA" id="ARBA00022960"/>
    </source>
</evidence>
<dbReference type="InterPro" id="IPR005490">
    <property type="entry name" value="LD_TPept_cat_dom"/>
</dbReference>
<evidence type="ECO:0000259" key="9">
    <source>
        <dbReference type="PROSITE" id="PS52029"/>
    </source>
</evidence>
<dbReference type="Gene3D" id="1.10.101.10">
    <property type="entry name" value="PGBD-like superfamily/PGBD"/>
    <property type="match status" value="1"/>
</dbReference>
<name>A0A369VTA2_9SPHN</name>
<feature type="domain" description="L,D-TPase catalytic" evidence="9">
    <location>
        <begin position="255"/>
        <end position="403"/>
    </location>
</feature>
<comment type="pathway">
    <text evidence="1 7">Cell wall biogenesis; peptidoglycan biosynthesis.</text>
</comment>
<evidence type="ECO:0000256" key="7">
    <source>
        <dbReference type="PROSITE-ProRule" id="PRU01373"/>
    </source>
</evidence>
<dbReference type="Proteomes" id="UP000253918">
    <property type="component" value="Unassembled WGS sequence"/>
</dbReference>
<evidence type="ECO:0000256" key="8">
    <source>
        <dbReference type="SAM" id="SignalP"/>
    </source>
</evidence>
<dbReference type="GO" id="GO:0071555">
    <property type="term" value="P:cell wall organization"/>
    <property type="evidence" value="ECO:0007669"/>
    <property type="project" value="UniProtKB-UniRule"/>
</dbReference>
<keyword evidence="11" id="KW-1185">Reference proteome</keyword>
<comment type="similarity">
    <text evidence="2">Belongs to the YkuD family.</text>
</comment>
<gene>
    <name evidence="10" type="ORF">DVW87_15910</name>
</gene>
<dbReference type="GO" id="GO:0016740">
    <property type="term" value="F:transferase activity"/>
    <property type="evidence" value="ECO:0007669"/>
    <property type="project" value="UniProtKB-KW"/>
</dbReference>
<dbReference type="PROSITE" id="PS52029">
    <property type="entry name" value="LD_TPASE"/>
    <property type="match status" value="1"/>
</dbReference>
<dbReference type="InterPro" id="IPR052905">
    <property type="entry name" value="LD-transpeptidase_YkuD-like"/>
</dbReference>
<dbReference type="SUPFAM" id="SSF141523">
    <property type="entry name" value="L,D-transpeptidase catalytic domain-like"/>
    <property type="match status" value="1"/>
</dbReference>
<proteinExistence type="inferred from homology"/>
<evidence type="ECO:0000256" key="1">
    <source>
        <dbReference type="ARBA" id="ARBA00004752"/>
    </source>
</evidence>
<dbReference type="GO" id="GO:0009252">
    <property type="term" value="P:peptidoglycan biosynthetic process"/>
    <property type="evidence" value="ECO:0007669"/>
    <property type="project" value="UniProtKB-UniPathway"/>
</dbReference>
<dbReference type="CDD" id="cd16913">
    <property type="entry name" value="YkuD_like"/>
    <property type="match status" value="1"/>
</dbReference>
<dbReference type="SUPFAM" id="SSF47090">
    <property type="entry name" value="PGBD-like"/>
    <property type="match status" value="1"/>
</dbReference>
<keyword evidence="5 7" id="KW-0573">Peptidoglycan synthesis</keyword>
<dbReference type="Pfam" id="PF01471">
    <property type="entry name" value="PG_binding_1"/>
    <property type="match status" value="1"/>
</dbReference>
<dbReference type="InterPro" id="IPR038063">
    <property type="entry name" value="Transpep_catalytic_dom"/>
</dbReference>
<dbReference type="InterPro" id="IPR036366">
    <property type="entry name" value="PGBDSf"/>
</dbReference>
<dbReference type="InterPro" id="IPR045380">
    <property type="entry name" value="LD_TPept_scaffold_dom"/>
</dbReference>
<accession>A0A369VTA2</accession>
<dbReference type="GO" id="GO:0008360">
    <property type="term" value="P:regulation of cell shape"/>
    <property type="evidence" value="ECO:0007669"/>
    <property type="project" value="UniProtKB-UniRule"/>
</dbReference>
<dbReference type="PANTHER" id="PTHR41533">
    <property type="entry name" value="L,D-TRANSPEPTIDASE HI_1667-RELATED"/>
    <property type="match status" value="1"/>
</dbReference>
<dbReference type="InterPro" id="IPR002477">
    <property type="entry name" value="Peptidoglycan-bd-like"/>
</dbReference>
<sequence length="475" mass="51381">MTKPGLFASSAFLLLASLSAASAASPISSPSAAADAESLWSSQNREALRDALAARARHGLDHLQFPVPDGSPTSLDKAALGYAHALADGVVDPTSLHAIYTVPRPTDRQLAAELHRALQENRLAAWLNGLAPQDAAYHALSDAYMAANDRRGVGRSEMLESAEPLRIGDESKAVIPIAAQLHAEGYLDQPYSGSTYNPALADAVTRLQRDYGIAADGIVGPDTLAVLNLGPGDHARALAVALERRRWLSRNPPLTRIDVNTAAATLRYYRDGALVDERKVIVGESGKETPALSSPIYRLVANPTWTIPKSIQHGELAGVSRRYLRAHNMFRRGGWIVQRSGRGNALGLVKFDMHNQHAIYLHDTSSRHLFERSQRHLSHGCVRVADALGFAEMLAEQEGVASEWQRARDTGRQRFVALPREIPVRMLYHNVFVASEGQVAYRTDPYGWNAPIAAALGFSGKGASVAKPEAIDVGP</sequence>
<dbReference type="UniPathway" id="UPA00219"/>
<reference evidence="10 11" key="1">
    <citation type="submission" date="2018-07" db="EMBL/GenBank/DDBJ databases">
        <title>a novel species of Sphingomonas isolated from the rhizosphere soil of Araceae plant.</title>
        <authorList>
            <person name="Zhiyong W."/>
            <person name="Qinglan Z."/>
            <person name="Zhiwei F."/>
            <person name="Ding X."/>
            <person name="Gejiao W."/>
            <person name="Shixue Z."/>
        </authorList>
    </citation>
    <scope>NUCLEOTIDE SEQUENCE [LARGE SCALE GENOMIC DNA]</scope>
    <source>
        <strain evidence="10 11">WZY 27</strain>
    </source>
</reference>
<dbReference type="EMBL" id="QQNB01000004">
    <property type="protein sequence ID" value="RDE04410.1"/>
    <property type="molecule type" value="Genomic_DNA"/>
</dbReference>
<evidence type="ECO:0000256" key="5">
    <source>
        <dbReference type="ARBA" id="ARBA00022984"/>
    </source>
</evidence>
<feature type="active site" description="Proton donor/acceptor" evidence="7">
    <location>
        <position position="362"/>
    </location>
</feature>
<organism evidence="10 11">
    <name type="scientific">Sphingomonas aracearum</name>
    <dbReference type="NCBI Taxonomy" id="2283317"/>
    <lineage>
        <taxon>Bacteria</taxon>
        <taxon>Pseudomonadati</taxon>
        <taxon>Pseudomonadota</taxon>
        <taxon>Alphaproteobacteria</taxon>
        <taxon>Sphingomonadales</taxon>
        <taxon>Sphingomonadaceae</taxon>
        <taxon>Sphingomonas</taxon>
    </lineage>
</organism>
<comment type="caution">
    <text evidence="10">The sequence shown here is derived from an EMBL/GenBank/DDBJ whole genome shotgun (WGS) entry which is preliminary data.</text>
</comment>
<evidence type="ECO:0000313" key="10">
    <source>
        <dbReference type="EMBL" id="RDE04410.1"/>
    </source>
</evidence>